<evidence type="ECO:0000313" key="7">
    <source>
        <dbReference type="Proteomes" id="UP000638648"/>
    </source>
</evidence>
<protein>
    <submittedName>
        <fullName evidence="6">AcrR family transcriptional regulator</fullName>
    </submittedName>
</protein>
<dbReference type="SUPFAM" id="SSF48498">
    <property type="entry name" value="Tetracyclin repressor-like, C-terminal domain"/>
    <property type="match status" value="1"/>
</dbReference>
<feature type="domain" description="HTH tetR-type" evidence="5">
    <location>
        <begin position="15"/>
        <end position="74"/>
    </location>
</feature>
<dbReference type="SUPFAM" id="SSF46689">
    <property type="entry name" value="Homeodomain-like"/>
    <property type="match status" value="1"/>
</dbReference>
<proteinExistence type="predicted"/>
<dbReference type="AlphaFoldDB" id="A0A927MPG2"/>
<dbReference type="InterPro" id="IPR036271">
    <property type="entry name" value="Tet_transcr_reg_TetR-rel_C_sf"/>
</dbReference>
<dbReference type="PRINTS" id="PR00455">
    <property type="entry name" value="HTHTETR"/>
</dbReference>
<keyword evidence="3" id="KW-0804">Transcription</keyword>
<comment type="caution">
    <text evidence="6">The sequence shown here is derived from an EMBL/GenBank/DDBJ whole genome shotgun (WGS) entry which is preliminary data.</text>
</comment>
<evidence type="ECO:0000256" key="1">
    <source>
        <dbReference type="ARBA" id="ARBA00023015"/>
    </source>
</evidence>
<dbReference type="InterPro" id="IPR049445">
    <property type="entry name" value="TetR_SbtR-like_C"/>
</dbReference>
<dbReference type="Gene3D" id="1.10.357.10">
    <property type="entry name" value="Tetracycline Repressor, domain 2"/>
    <property type="match status" value="1"/>
</dbReference>
<dbReference type="EMBL" id="JADBEM010000001">
    <property type="protein sequence ID" value="MBE1603986.1"/>
    <property type="molecule type" value="Genomic_DNA"/>
</dbReference>
<gene>
    <name evidence="6" type="ORF">HEB94_000834</name>
</gene>
<dbReference type="Pfam" id="PF00440">
    <property type="entry name" value="TetR_N"/>
    <property type="match status" value="1"/>
</dbReference>
<dbReference type="PANTHER" id="PTHR30055">
    <property type="entry name" value="HTH-TYPE TRANSCRIPTIONAL REGULATOR RUTR"/>
    <property type="match status" value="1"/>
</dbReference>
<dbReference type="InterPro" id="IPR001647">
    <property type="entry name" value="HTH_TetR"/>
</dbReference>
<accession>A0A927MPG2</accession>
<keyword evidence="7" id="KW-1185">Reference proteome</keyword>
<keyword evidence="2 4" id="KW-0238">DNA-binding</keyword>
<evidence type="ECO:0000256" key="4">
    <source>
        <dbReference type="PROSITE-ProRule" id="PRU00335"/>
    </source>
</evidence>
<dbReference type="InterPro" id="IPR009057">
    <property type="entry name" value="Homeodomain-like_sf"/>
</dbReference>
<evidence type="ECO:0000259" key="5">
    <source>
        <dbReference type="PROSITE" id="PS50977"/>
    </source>
</evidence>
<keyword evidence="1" id="KW-0805">Transcription regulation</keyword>
<dbReference type="PROSITE" id="PS50977">
    <property type="entry name" value="HTH_TETR_2"/>
    <property type="match status" value="1"/>
</dbReference>
<dbReference type="RefSeq" id="WP_192748655.1">
    <property type="nucleotide sequence ID" value="NZ_BAABJL010000020.1"/>
</dbReference>
<evidence type="ECO:0000313" key="6">
    <source>
        <dbReference type="EMBL" id="MBE1603986.1"/>
    </source>
</evidence>
<organism evidence="6 7">
    <name type="scientific">Actinopolymorpha pittospori</name>
    <dbReference type="NCBI Taxonomy" id="648752"/>
    <lineage>
        <taxon>Bacteria</taxon>
        <taxon>Bacillati</taxon>
        <taxon>Actinomycetota</taxon>
        <taxon>Actinomycetes</taxon>
        <taxon>Propionibacteriales</taxon>
        <taxon>Actinopolymorphaceae</taxon>
        <taxon>Actinopolymorpha</taxon>
    </lineage>
</organism>
<dbReference type="PANTHER" id="PTHR30055:SF234">
    <property type="entry name" value="HTH-TYPE TRANSCRIPTIONAL REGULATOR BETI"/>
    <property type="match status" value="1"/>
</dbReference>
<evidence type="ECO:0000256" key="2">
    <source>
        <dbReference type="ARBA" id="ARBA00023125"/>
    </source>
</evidence>
<reference evidence="6" key="1">
    <citation type="submission" date="2020-10" db="EMBL/GenBank/DDBJ databases">
        <title>Sequencing the genomes of 1000 actinobacteria strains.</title>
        <authorList>
            <person name="Klenk H.-P."/>
        </authorList>
    </citation>
    <scope>NUCLEOTIDE SEQUENCE</scope>
    <source>
        <strain evidence="6">DSM 45354</strain>
    </source>
</reference>
<name>A0A927MPG2_9ACTN</name>
<sequence>MDETKRNRPLRADARRNRARVLDAAESVFAADGLSAAMEDIARTAGVGVGTIYRHFPTKDALFEAIIVNRYERLADDADALSAAKDPGEAFFELFTRMVDQAAAQKAFADPLAQAGVDIKASTSAIGQRLLAALERLLIQAQQARAVRDDVGLPEVIAVLSGSCHAAEYAGRDHSVRARALAIVFDGLAPPR</sequence>
<dbReference type="GO" id="GO:0000976">
    <property type="term" value="F:transcription cis-regulatory region binding"/>
    <property type="evidence" value="ECO:0007669"/>
    <property type="project" value="TreeGrafter"/>
</dbReference>
<dbReference type="Proteomes" id="UP000638648">
    <property type="component" value="Unassembled WGS sequence"/>
</dbReference>
<dbReference type="Pfam" id="PF21597">
    <property type="entry name" value="TetR_C_43"/>
    <property type="match status" value="1"/>
</dbReference>
<feature type="DNA-binding region" description="H-T-H motif" evidence="4">
    <location>
        <begin position="37"/>
        <end position="56"/>
    </location>
</feature>
<evidence type="ECO:0000256" key="3">
    <source>
        <dbReference type="ARBA" id="ARBA00023163"/>
    </source>
</evidence>
<dbReference type="GO" id="GO:0003700">
    <property type="term" value="F:DNA-binding transcription factor activity"/>
    <property type="evidence" value="ECO:0007669"/>
    <property type="project" value="TreeGrafter"/>
</dbReference>
<dbReference type="InterPro" id="IPR050109">
    <property type="entry name" value="HTH-type_TetR-like_transc_reg"/>
</dbReference>